<keyword evidence="3" id="KW-1185">Reference proteome</keyword>
<reference evidence="2" key="1">
    <citation type="submission" date="2025-08" db="UniProtKB">
        <authorList>
            <consortium name="Ensembl"/>
        </authorList>
    </citation>
    <scope>IDENTIFICATION</scope>
</reference>
<evidence type="ECO:0000313" key="2">
    <source>
        <dbReference type="Ensembl" id="ENSXCOP00000004214.1"/>
    </source>
</evidence>
<dbReference type="Proteomes" id="UP000261380">
    <property type="component" value="Unplaced"/>
</dbReference>
<keyword evidence="1" id="KW-0175">Coiled coil</keyword>
<dbReference type="GO" id="GO:0005096">
    <property type="term" value="F:GTPase activator activity"/>
    <property type="evidence" value="ECO:0007669"/>
    <property type="project" value="TreeGrafter"/>
</dbReference>
<dbReference type="GO" id="GO:0051256">
    <property type="term" value="P:mitotic spindle midzone assembly"/>
    <property type="evidence" value="ECO:0007669"/>
    <property type="project" value="TreeGrafter"/>
</dbReference>
<reference evidence="2" key="2">
    <citation type="submission" date="2025-09" db="UniProtKB">
        <authorList>
            <consortium name="Ensembl"/>
        </authorList>
    </citation>
    <scope>IDENTIFICATION</scope>
</reference>
<evidence type="ECO:0000256" key="1">
    <source>
        <dbReference type="SAM" id="Coils"/>
    </source>
</evidence>
<dbReference type="GO" id="GO:0032154">
    <property type="term" value="C:cleavage furrow"/>
    <property type="evidence" value="ECO:0007669"/>
    <property type="project" value="TreeGrafter"/>
</dbReference>
<accession>A0A3B5L8U0</accession>
<dbReference type="GO" id="GO:0005634">
    <property type="term" value="C:nucleus"/>
    <property type="evidence" value="ECO:0007669"/>
    <property type="project" value="TreeGrafter"/>
</dbReference>
<evidence type="ECO:0000313" key="3">
    <source>
        <dbReference type="Proteomes" id="UP000261380"/>
    </source>
</evidence>
<dbReference type="PANTHER" id="PTHR46199">
    <property type="entry name" value="RAC GTPASE-ACTIVATING PROTEIN 1"/>
    <property type="match status" value="1"/>
</dbReference>
<dbReference type="GO" id="GO:0030496">
    <property type="term" value="C:midbody"/>
    <property type="evidence" value="ECO:0007669"/>
    <property type="project" value="TreeGrafter"/>
</dbReference>
<organism evidence="2 3">
    <name type="scientific">Xiphophorus couchianus</name>
    <name type="common">Monterrey platyfish</name>
    <dbReference type="NCBI Taxonomy" id="32473"/>
    <lineage>
        <taxon>Eukaryota</taxon>
        <taxon>Metazoa</taxon>
        <taxon>Chordata</taxon>
        <taxon>Craniata</taxon>
        <taxon>Vertebrata</taxon>
        <taxon>Euteleostomi</taxon>
        <taxon>Actinopterygii</taxon>
        <taxon>Neopterygii</taxon>
        <taxon>Teleostei</taxon>
        <taxon>Neoteleostei</taxon>
        <taxon>Acanthomorphata</taxon>
        <taxon>Ovalentaria</taxon>
        <taxon>Atherinomorphae</taxon>
        <taxon>Cyprinodontiformes</taxon>
        <taxon>Poeciliidae</taxon>
        <taxon>Poeciliinae</taxon>
        <taxon>Xiphophorus</taxon>
    </lineage>
</organism>
<name>A0A3B5L8U0_9TELE</name>
<feature type="coiled-coil region" evidence="1">
    <location>
        <begin position="20"/>
        <end position="75"/>
    </location>
</feature>
<dbReference type="GO" id="GO:0097149">
    <property type="term" value="C:centralspindlin complex"/>
    <property type="evidence" value="ECO:0007669"/>
    <property type="project" value="TreeGrafter"/>
</dbReference>
<dbReference type="GO" id="GO:0051233">
    <property type="term" value="C:spindle midzone"/>
    <property type="evidence" value="ECO:0007669"/>
    <property type="project" value="TreeGrafter"/>
</dbReference>
<dbReference type="GO" id="GO:0000281">
    <property type="term" value="P:mitotic cytokinesis"/>
    <property type="evidence" value="ECO:0007669"/>
    <property type="project" value="TreeGrafter"/>
</dbReference>
<dbReference type="GO" id="GO:0007266">
    <property type="term" value="P:Rho protein signal transduction"/>
    <property type="evidence" value="ECO:0007669"/>
    <property type="project" value="TreeGrafter"/>
</dbReference>
<dbReference type="GeneTree" id="ENSGT00940000154610"/>
<dbReference type="PANTHER" id="PTHR46199:SF2">
    <property type="entry name" value="RAC GTPASE-ACTIVATING PROTEIN 1"/>
    <property type="match status" value="1"/>
</dbReference>
<dbReference type="AlphaFoldDB" id="A0A3B5L8U0"/>
<proteinExistence type="predicted"/>
<protein>
    <submittedName>
        <fullName evidence="2">Uncharacterized protein</fullName>
    </submittedName>
</protein>
<sequence length="174" mass="20423">EGDERRHRAKNQSWRVVQNLEAVRRSWQRAEAELKRFKELLVKSDVAKAALEIQLKHARNQVDVEMRKRHKVEERQMQLMCDILVQDGKFNVSLNDDQKNLLAKLNQQGANATLRHSTKSRLSVIDESSFLSHSDISYDRTEDYVVGYTHTHTDRTVPLIRGRLSSYIRTWTPR</sequence>
<dbReference type="Ensembl" id="ENSXCOT00000004260.1">
    <property type="protein sequence ID" value="ENSXCOP00000004214.1"/>
    <property type="gene ID" value="ENSXCOG00000003314.1"/>
</dbReference>
<dbReference type="STRING" id="32473.ENSXCOP00000004214"/>